<dbReference type="RefSeq" id="WP_171043603.1">
    <property type="nucleotide sequence ID" value="NZ_JBAWKS010000002.1"/>
</dbReference>
<dbReference type="EMBL" id="JBAWKS010000002">
    <property type="protein sequence ID" value="MEI4551796.1"/>
    <property type="molecule type" value="Genomic_DNA"/>
</dbReference>
<evidence type="ECO:0000313" key="2">
    <source>
        <dbReference type="Proteomes" id="UP001382455"/>
    </source>
</evidence>
<evidence type="ECO:0000313" key="1">
    <source>
        <dbReference type="EMBL" id="MEI4551796.1"/>
    </source>
</evidence>
<comment type="caution">
    <text evidence="1">The sequence shown here is derived from an EMBL/GenBank/DDBJ whole genome shotgun (WGS) entry which is preliminary data.</text>
</comment>
<dbReference type="Proteomes" id="UP001382455">
    <property type="component" value="Unassembled WGS sequence"/>
</dbReference>
<keyword evidence="2" id="KW-1185">Reference proteome</keyword>
<sequence length="54" mass="6266">MNTHYTVINDTLIQLTFPNKSTQQSAPSKQAETLAQMFKRHKVLVPSELIFKYK</sequence>
<accession>A0ABU8EY07</accession>
<gene>
    <name evidence="1" type="ORF">WAE96_19125</name>
</gene>
<reference evidence="1 2" key="1">
    <citation type="submission" date="2023-12" db="EMBL/GenBank/DDBJ databases">
        <title>Friends and Foes: Symbiotic and Algicidal bacterial influence on Karenia brevis blooms.</title>
        <authorList>
            <person name="Fei C."/>
            <person name="Mohamed A.R."/>
            <person name="Booker A."/>
            <person name="Arshad M."/>
            <person name="Klass S."/>
            <person name="Ahn S."/>
            <person name="Gilbert P.M."/>
            <person name="Heil C.A."/>
            <person name="Martinez J.M."/>
            <person name="Amin S.A."/>
        </authorList>
    </citation>
    <scope>NUCLEOTIDE SEQUENCE [LARGE SCALE GENOMIC DNA]</scope>
    <source>
        <strain evidence="1 2">CE15</strain>
    </source>
</reference>
<organism evidence="1 2">
    <name type="scientific">Pseudoalteromonas spongiae</name>
    <dbReference type="NCBI Taxonomy" id="298657"/>
    <lineage>
        <taxon>Bacteria</taxon>
        <taxon>Pseudomonadati</taxon>
        <taxon>Pseudomonadota</taxon>
        <taxon>Gammaproteobacteria</taxon>
        <taxon>Alteromonadales</taxon>
        <taxon>Pseudoalteromonadaceae</taxon>
        <taxon>Pseudoalteromonas</taxon>
    </lineage>
</organism>
<proteinExistence type="predicted"/>
<protein>
    <submittedName>
        <fullName evidence="1">Uncharacterized protein</fullName>
    </submittedName>
</protein>
<name>A0ABU8EY07_9GAMM</name>